<dbReference type="Proteomes" id="UP001549097">
    <property type="component" value="Unassembled WGS sequence"/>
</dbReference>
<gene>
    <name evidence="2" type="ORF">ABID52_000569</name>
</gene>
<keyword evidence="3" id="KW-1185">Reference proteome</keyword>
<protein>
    <submittedName>
        <fullName evidence="2">Uncharacterized protein</fullName>
    </submittedName>
</protein>
<reference evidence="2 3" key="1">
    <citation type="submission" date="2024-06" db="EMBL/GenBank/DDBJ databases">
        <title>Genomic Encyclopedia of Type Strains, Phase IV (KMG-IV): sequencing the most valuable type-strain genomes for metagenomic binning, comparative biology and taxonomic classification.</title>
        <authorList>
            <person name="Goeker M."/>
        </authorList>
    </citation>
    <scope>NUCLEOTIDE SEQUENCE [LARGE SCALE GENOMIC DNA]</scope>
    <source>
        <strain evidence="2 3">DSM 100124</strain>
    </source>
</reference>
<sequence length="185" mass="21371">MRRIVLFGISIVCVLVSLGILFYSIGKTSLVGIAVFPMWFMFASFNPETGQTGFPIVSLLLLAFELAFVYMNFYFIKTVLKWSISFSTRLKDNMVFLLNVLSFLSIFLSVTLIISTLIRKDSSFFVFYESLSPAFKYEETNLFLSNLLLILTFLSAAFLIYLNIRFIKWVTHRFRGRKGHLIEQS</sequence>
<evidence type="ECO:0000256" key="1">
    <source>
        <dbReference type="SAM" id="Phobius"/>
    </source>
</evidence>
<comment type="caution">
    <text evidence="2">The sequence shown here is derived from an EMBL/GenBank/DDBJ whole genome shotgun (WGS) entry which is preliminary data.</text>
</comment>
<name>A0ABV2LEH2_9BACL</name>
<dbReference type="RefSeq" id="WP_198768412.1">
    <property type="nucleotide sequence ID" value="NZ_JAEACF010000001.1"/>
</dbReference>
<feature type="transmembrane region" description="Helical" evidence="1">
    <location>
        <begin position="6"/>
        <end position="23"/>
    </location>
</feature>
<feature type="transmembrane region" description="Helical" evidence="1">
    <location>
        <begin position="96"/>
        <end position="118"/>
    </location>
</feature>
<feature type="transmembrane region" description="Helical" evidence="1">
    <location>
        <begin position="53"/>
        <end position="75"/>
    </location>
</feature>
<keyword evidence="1" id="KW-1133">Transmembrane helix</keyword>
<organism evidence="2 3">
    <name type="scientific">Fictibacillus halophilus</name>
    <dbReference type="NCBI Taxonomy" id="1610490"/>
    <lineage>
        <taxon>Bacteria</taxon>
        <taxon>Bacillati</taxon>
        <taxon>Bacillota</taxon>
        <taxon>Bacilli</taxon>
        <taxon>Bacillales</taxon>
        <taxon>Fictibacillaceae</taxon>
        <taxon>Fictibacillus</taxon>
    </lineage>
</organism>
<keyword evidence="1" id="KW-0812">Transmembrane</keyword>
<evidence type="ECO:0000313" key="2">
    <source>
        <dbReference type="EMBL" id="MET3726988.1"/>
    </source>
</evidence>
<keyword evidence="1" id="KW-0472">Membrane</keyword>
<proteinExistence type="predicted"/>
<feature type="transmembrane region" description="Helical" evidence="1">
    <location>
        <begin position="142"/>
        <end position="164"/>
    </location>
</feature>
<evidence type="ECO:0000313" key="3">
    <source>
        <dbReference type="Proteomes" id="UP001549097"/>
    </source>
</evidence>
<accession>A0ABV2LEH2</accession>
<dbReference type="EMBL" id="JBEPMP010000001">
    <property type="protein sequence ID" value="MET3726988.1"/>
    <property type="molecule type" value="Genomic_DNA"/>
</dbReference>